<dbReference type="InterPro" id="IPR036938">
    <property type="entry name" value="PAP2/HPO_sf"/>
</dbReference>
<feature type="transmembrane region" description="Helical" evidence="1">
    <location>
        <begin position="68"/>
        <end position="87"/>
    </location>
</feature>
<gene>
    <name evidence="2" type="ORF">MasN3_21690</name>
</gene>
<sequence>MQLLHLGDIELTLPLAIAAGAWMLAARAWRAAAAWTLLYGATIALVGGSKIAYMGWGIDIAMLDFKAFSGHAAGVTAVYPVLGYLLCRPAGRRAGLAAAGAGLALGLVMAVALVRHDEHAVAEAAAGWLLGACASLGTVYQAEPKGVVPGPAPAWCAVLLFFAAASLMQSAHVGYWMIKVALALSGKAQPYSWDTCG</sequence>
<evidence type="ECO:0000313" key="2">
    <source>
        <dbReference type="EMBL" id="BDT58675.1"/>
    </source>
</evidence>
<organism evidence="2 3">
    <name type="scientific">Massilia varians</name>
    <dbReference type="NCBI Taxonomy" id="457921"/>
    <lineage>
        <taxon>Bacteria</taxon>
        <taxon>Pseudomonadati</taxon>
        <taxon>Pseudomonadota</taxon>
        <taxon>Betaproteobacteria</taxon>
        <taxon>Burkholderiales</taxon>
        <taxon>Oxalobacteraceae</taxon>
        <taxon>Telluria group</taxon>
        <taxon>Massilia</taxon>
    </lineage>
</organism>
<dbReference type="EMBL" id="AP026966">
    <property type="protein sequence ID" value="BDT58675.1"/>
    <property type="molecule type" value="Genomic_DNA"/>
</dbReference>
<keyword evidence="1" id="KW-0812">Transmembrane</keyword>
<keyword evidence="3" id="KW-1185">Reference proteome</keyword>
<feature type="transmembrane region" description="Helical" evidence="1">
    <location>
        <begin position="94"/>
        <end position="114"/>
    </location>
</feature>
<dbReference type="Proteomes" id="UP001163336">
    <property type="component" value="Chromosome"/>
</dbReference>
<dbReference type="RefSeq" id="WP_281914096.1">
    <property type="nucleotide sequence ID" value="NZ_AP026966.1"/>
</dbReference>
<feature type="transmembrane region" description="Helical" evidence="1">
    <location>
        <begin position="36"/>
        <end position="56"/>
    </location>
</feature>
<evidence type="ECO:0000256" key="1">
    <source>
        <dbReference type="SAM" id="Phobius"/>
    </source>
</evidence>
<reference evidence="2" key="1">
    <citation type="submission" date="2022-11" db="EMBL/GenBank/DDBJ databases">
        <title>Isolation and characterization of PLA-degrading bacterium Massilia sp. from Antarctic soil.</title>
        <authorList>
            <person name="Sato K."/>
            <person name="Gomez-Fuentes C."/>
            <person name="Ahmad S.A."/>
            <person name="Zulkharnain A."/>
        </authorList>
    </citation>
    <scope>NUCLEOTIDE SEQUENCE</scope>
    <source>
        <strain evidence="2">N-3</strain>
    </source>
</reference>
<keyword evidence="1" id="KW-0472">Membrane</keyword>
<name>A0ABM8C626_9BURK</name>
<evidence type="ECO:0000313" key="3">
    <source>
        <dbReference type="Proteomes" id="UP001163336"/>
    </source>
</evidence>
<proteinExistence type="predicted"/>
<feature type="transmembrane region" description="Helical" evidence="1">
    <location>
        <begin position="120"/>
        <end position="140"/>
    </location>
</feature>
<feature type="transmembrane region" description="Helical" evidence="1">
    <location>
        <begin position="12"/>
        <end position="29"/>
    </location>
</feature>
<feature type="transmembrane region" description="Helical" evidence="1">
    <location>
        <begin position="152"/>
        <end position="178"/>
    </location>
</feature>
<keyword evidence="1" id="KW-1133">Transmembrane helix</keyword>
<protein>
    <submittedName>
        <fullName evidence="2">Uncharacterized protein</fullName>
    </submittedName>
</protein>
<dbReference type="SUPFAM" id="SSF48317">
    <property type="entry name" value="Acid phosphatase/Vanadium-dependent haloperoxidase"/>
    <property type="match status" value="1"/>
</dbReference>
<accession>A0ABM8C626</accession>